<evidence type="ECO:0000259" key="6">
    <source>
        <dbReference type="PROSITE" id="PS50827"/>
    </source>
</evidence>
<evidence type="ECO:0000313" key="7">
    <source>
        <dbReference type="EMBL" id="KAK0416614.1"/>
    </source>
</evidence>
<accession>A0AA39M0Z9</accession>
<evidence type="ECO:0000256" key="1">
    <source>
        <dbReference type="ARBA" id="ARBA00004123"/>
    </source>
</evidence>
<dbReference type="InterPro" id="IPR013087">
    <property type="entry name" value="Znf_C2H2_type"/>
</dbReference>
<organism evidence="7 8">
    <name type="scientific">Steinernema hermaphroditum</name>
    <dbReference type="NCBI Taxonomy" id="289476"/>
    <lineage>
        <taxon>Eukaryota</taxon>
        <taxon>Metazoa</taxon>
        <taxon>Ecdysozoa</taxon>
        <taxon>Nematoda</taxon>
        <taxon>Chromadorea</taxon>
        <taxon>Rhabditida</taxon>
        <taxon>Tylenchina</taxon>
        <taxon>Panagrolaimomorpha</taxon>
        <taxon>Strongyloidoidea</taxon>
        <taxon>Steinernematidae</taxon>
        <taxon>Steinernema</taxon>
    </lineage>
</organism>
<dbReference type="SUPFAM" id="SSF57667">
    <property type="entry name" value="beta-beta-alpha zinc fingers"/>
    <property type="match status" value="1"/>
</dbReference>
<sequence length="1587" mass="182971">MQSVGFLPLRRFRVMVIEDRLLMAIQDATPIPATLSSNSKAFEHPFAVADIGHTLQENSQKSVEDASICLTSTRNTTQHCHGEYLNIGSTSSDEASHSDASDRLFVESDLELTDEEIDVGSIHGEHSEVDLSDGEDVPELVLPEGSDDIPLEHEFLLDAFEVYETCRIHYRLLMLSPFCIEDFIRALRTSEQSRLLAEIHMAFLKFVLRDDDKEQISLASQELNPSFSLLTALIEPMTYAEVLRQYVDSDTIRFPRNVLDILNYTNYPFCSAKERLIVLRFLCNRFFDSGIFRHSSRQELKYKRDDYCRQCFLARAAVRTAIYECSFCEAVYHSTCLEEIDGHLPSDPANWDCSLFPLIRLIGDGQYERRLHKRLIEEFDRLVVEMRTTMDLTIARHRDVLQLKPDITNDIYLLLDNAIRMAQIYRSCNEDQPVKGSIPLVTEFRNACGIDDDGHLFDSFWIGGIAEEEIAGIASRSPQMEDTIRRRANGFRLGLIEHHFRNYVNQYSCNDYAKSPLLRNKERDRRKYLSGRFAIEDEFEWICPKGRDQFGPPFQTLKSLQWTLDELRKKIPRPLFHRLWGDYVDKFRTELDAANTIDKLKHMLLKMECAIRKPVFSNAWWNTLGHTTLCRYSVEDKDAKKREDSGRHRGAVKIQSSEEDVAVVSVKFRNGIQPKHVLWRVKGEEYRQHGKGQLGGWLWRSRCWRRTFVSGLPKVPCGITASLDPSDFKRNSPERRAYRLNQIVDKIVNQRIAGECSEDKPPKLRDEEAAFPAERLGMEIPFPLQEPFSYKSHTCGKTSILNLKPPILRRLARQGGLSNIFLHGFSRTAKPNPLFWNIPAPRPTFDNCWRYLTYNAKSLHAVALQMRIMIACIRWKDLQQETDESRHTIRGPDGVEQRTLIGHIEHPPDGYYEQYKVRIYKITDQHDARIDEGDDSEDYVEGRSRGVGKKAKRSSRVSSTYLTPKIAQTYDVWMDGVDLTLWEISNYWQGFSRGVGPQLPLNKPSPPVRKFQQVVAPPAQVVEQWSSVGATPKRVKLHIPPNAPAISASPSIFARPVNGTPLSGSQSLYSRPPENYAPNRQVLSQPPYVNQKAMDPEQFNEISNTDADLDVDDESDSEDEDVHGVSLQFKPSGPVPIKEEASIIPLWNGNVQSFNAYGSKFVENKDDHKLQEAIVNLKQKRKSWMLNGIGDTLKILKSEGKKTRITIDSQGHTCAEGPSGVTRIAKVWPQPSFAPIIDMQLDYTDLPPPPPHPTDPAKIRKLVRSKMIRCKRCKNRFGERNLYERHLRDRHPPDYETYIKEQEEEMEQQRLDELEANRIEELQSGGFIPPANDLESYTADITDGAANGSVDGSSLFGVMNKRRVYKKKVSPQCPFCDKRYRNECSLKKHIIKKHPEDMEFIQCLRCFKCLRDKQALKEHICEMSYICFQCTPLRNMCTASRLIHHRKKFHRGANSGFKCHQCNMKFLTPRKLRKHKKMSHVFTKTYQCHFCEELFISEVAVMTHERIHTGMIRFECKICDFRCNRFITMEEHMKEEHGFICAICQNNFVEWAELKQHTLSEHGGYLTNESSSGYIESPRVYVMFKGE</sequence>
<dbReference type="Gene3D" id="3.30.160.60">
    <property type="entry name" value="Classic Zinc Finger"/>
    <property type="match status" value="2"/>
</dbReference>
<feature type="domain" description="C2H2-type" evidence="5">
    <location>
        <begin position="1268"/>
        <end position="1296"/>
    </location>
</feature>
<name>A0AA39M0Z9_9BILA</name>
<comment type="subcellular location">
    <subcellularLocation>
        <location evidence="1">Nucleus</location>
    </subcellularLocation>
</comment>
<evidence type="ECO:0000256" key="3">
    <source>
        <dbReference type="PROSITE-ProRule" id="PRU00042"/>
    </source>
</evidence>
<dbReference type="EMBL" id="JAUCMV010000002">
    <property type="protein sequence ID" value="KAK0416614.1"/>
    <property type="molecule type" value="Genomic_DNA"/>
</dbReference>
<evidence type="ECO:0000256" key="2">
    <source>
        <dbReference type="ARBA" id="ARBA00023242"/>
    </source>
</evidence>
<keyword evidence="3" id="KW-0862">Zinc</keyword>
<dbReference type="PROSITE" id="PS50157">
    <property type="entry name" value="ZINC_FINGER_C2H2_2"/>
    <property type="match status" value="3"/>
</dbReference>
<dbReference type="PROSITE" id="PS00028">
    <property type="entry name" value="ZINC_FINGER_C2H2_1"/>
    <property type="match status" value="5"/>
</dbReference>
<dbReference type="InterPro" id="IPR038028">
    <property type="entry name" value="BPTF"/>
</dbReference>
<dbReference type="GO" id="GO:0008270">
    <property type="term" value="F:zinc ion binding"/>
    <property type="evidence" value="ECO:0007669"/>
    <property type="project" value="UniProtKB-KW"/>
</dbReference>
<feature type="domain" description="C2H2-type" evidence="5">
    <location>
        <begin position="1486"/>
        <end position="1510"/>
    </location>
</feature>
<evidence type="ECO:0000313" key="8">
    <source>
        <dbReference type="Proteomes" id="UP001175271"/>
    </source>
</evidence>
<dbReference type="GO" id="GO:0000978">
    <property type="term" value="F:RNA polymerase II cis-regulatory region sequence-specific DNA binding"/>
    <property type="evidence" value="ECO:0007669"/>
    <property type="project" value="TreeGrafter"/>
</dbReference>
<dbReference type="SMART" id="SM00355">
    <property type="entry name" value="ZnF_C2H2"/>
    <property type="match status" value="7"/>
</dbReference>
<comment type="caution">
    <text evidence="7">The sequence shown here is derived from an EMBL/GenBank/DDBJ whole genome shotgun (WGS) entry which is preliminary data.</text>
</comment>
<dbReference type="GO" id="GO:0006357">
    <property type="term" value="P:regulation of transcription by RNA polymerase II"/>
    <property type="evidence" value="ECO:0007669"/>
    <property type="project" value="InterPro"/>
</dbReference>
<feature type="domain" description="C2H2-type" evidence="5">
    <location>
        <begin position="1457"/>
        <end position="1485"/>
    </location>
</feature>
<dbReference type="InterPro" id="IPR018501">
    <property type="entry name" value="DDT_dom"/>
</dbReference>
<protein>
    <recommendedName>
        <fullName evidence="9">C2H2-type domain-containing protein</fullName>
    </recommendedName>
</protein>
<feature type="region of interest" description="Disordered" evidence="4">
    <location>
        <begin position="931"/>
        <end position="951"/>
    </location>
</feature>
<evidence type="ECO:0008006" key="9">
    <source>
        <dbReference type="Google" id="ProtNLM"/>
    </source>
</evidence>
<dbReference type="PROSITE" id="PS50827">
    <property type="entry name" value="DDT"/>
    <property type="match status" value="1"/>
</dbReference>
<keyword evidence="3" id="KW-0863">Zinc-finger</keyword>
<dbReference type="PANTHER" id="PTHR45975">
    <property type="entry name" value="NUCLEOSOME-REMODELING FACTOR SUBUNIT BPTF"/>
    <property type="match status" value="1"/>
</dbReference>
<gene>
    <name evidence="7" type="ORF">QR680_012591</name>
</gene>
<dbReference type="InterPro" id="IPR036236">
    <property type="entry name" value="Znf_C2H2_sf"/>
</dbReference>
<evidence type="ECO:0000256" key="4">
    <source>
        <dbReference type="SAM" id="MobiDB-lite"/>
    </source>
</evidence>
<dbReference type="SMART" id="SM00571">
    <property type="entry name" value="DDT"/>
    <property type="match status" value="1"/>
</dbReference>
<dbReference type="GO" id="GO:0016589">
    <property type="term" value="C:NURF complex"/>
    <property type="evidence" value="ECO:0007669"/>
    <property type="project" value="InterPro"/>
</dbReference>
<dbReference type="Proteomes" id="UP001175271">
    <property type="component" value="Unassembled WGS sequence"/>
</dbReference>
<evidence type="ECO:0000259" key="5">
    <source>
        <dbReference type="PROSITE" id="PS50157"/>
    </source>
</evidence>
<keyword evidence="8" id="KW-1185">Reference proteome</keyword>
<keyword evidence="3" id="KW-0479">Metal-binding</keyword>
<feature type="domain" description="DDT" evidence="6">
    <location>
        <begin position="153"/>
        <end position="213"/>
    </location>
</feature>
<dbReference type="Pfam" id="PF02791">
    <property type="entry name" value="DDT"/>
    <property type="match status" value="1"/>
</dbReference>
<proteinExistence type="predicted"/>
<reference evidence="7" key="1">
    <citation type="submission" date="2023-06" db="EMBL/GenBank/DDBJ databases">
        <title>Genomic analysis of the entomopathogenic nematode Steinernema hermaphroditum.</title>
        <authorList>
            <person name="Schwarz E.M."/>
            <person name="Heppert J.K."/>
            <person name="Baniya A."/>
            <person name="Schwartz H.T."/>
            <person name="Tan C.-H."/>
            <person name="Antoshechkin I."/>
            <person name="Sternberg P.W."/>
            <person name="Goodrich-Blair H."/>
            <person name="Dillman A.R."/>
        </authorList>
    </citation>
    <scope>NUCLEOTIDE SEQUENCE</scope>
    <source>
        <strain evidence="7">PS9179</strain>
        <tissue evidence="7">Whole animal</tissue>
    </source>
</reference>
<keyword evidence="2" id="KW-0539">Nucleus</keyword>
<dbReference type="PANTHER" id="PTHR45975:SF2">
    <property type="entry name" value="NUCLEOSOME-REMODELING FACTOR SUBUNIT BPTF"/>
    <property type="match status" value="1"/>
</dbReference>